<dbReference type="Proteomes" id="UP001209878">
    <property type="component" value="Unassembled WGS sequence"/>
</dbReference>
<sequence length="255" mass="28424">MYAEVTEDDKCYELDLFVDAYKYQSRDTCEPNQSHAQSRETPQRSTTQTEEQALATLKEYATKIIDSLTSGGAIHGDNYALLRSMVLCQLTLFNGSRGEEPARMTIDEWRDAKNGEWLRKNEMGRYLVGQCKVAYLHAKASKLIPILIPLKSVQAVELLITHRRENGIVAENQFVFAETGSTSHCSGGDAVRQACVEAGVSLTTTTNRHLVSTRHTEVPASNVYTDTSIHDTDHVEVNNNDNGQSRTDMHGVREG</sequence>
<dbReference type="AlphaFoldDB" id="A0AAD9N9M0"/>
<accession>A0AAD9N9M0</accession>
<dbReference type="PANTHER" id="PTHR33480:SF1">
    <property type="entry name" value="TYR RECOMBINASE DOMAIN-CONTAINING PROTEIN"/>
    <property type="match status" value="1"/>
</dbReference>
<gene>
    <name evidence="2" type="ORF">NP493_1739g00020</name>
</gene>
<proteinExistence type="predicted"/>
<evidence type="ECO:0000313" key="2">
    <source>
        <dbReference type="EMBL" id="KAK2159189.1"/>
    </source>
</evidence>
<feature type="region of interest" description="Disordered" evidence="1">
    <location>
        <begin position="28"/>
        <end position="50"/>
    </location>
</feature>
<keyword evidence="3" id="KW-1185">Reference proteome</keyword>
<protein>
    <submittedName>
        <fullName evidence="2">Uncharacterized protein</fullName>
    </submittedName>
</protein>
<name>A0AAD9N9M0_RIDPI</name>
<organism evidence="2 3">
    <name type="scientific">Ridgeia piscesae</name>
    <name type="common">Tubeworm</name>
    <dbReference type="NCBI Taxonomy" id="27915"/>
    <lineage>
        <taxon>Eukaryota</taxon>
        <taxon>Metazoa</taxon>
        <taxon>Spiralia</taxon>
        <taxon>Lophotrochozoa</taxon>
        <taxon>Annelida</taxon>
        <taxon>Polychaeta</taxon>
        <taxon>Sedentaria</taxon>
        <taxon>Canalipalpata</taxon>
        <taxon>Sabellida</taxon>
        <taxon>Siboglinidae</taxon>
        <taxon>Ridgeia</taxon>
    </lineage>
</organism>
<dbReference type="EMBL" id="JAODUO010001736">
    <property type="protein sequence ID" value="KAK2159189.1"/>
    <property type="molecule type" value="Genomic_DNA"/>
</dbReference>
<reference evidence="2" key="1">
    <citation type="journal article" date="2023" name="Mol. Biol. Evol.">
        <title>Third-Generation Sequencing Reveals the Adaptive Role of the Epigenome in Three Deep-Sea Polychaetes.</title>
        <authorList>
            <person name="Perez M."/>
            <person name="Aroh O."/>
            <person name="Sun Y."/>
            <person name="Lan Y."/>
            <person name="Juniper S.K."/>
            <person name="Young C.R."/>
            <person name="Angers B."/>
            <person name="Qian P.Y."/>
        </authorList>
    </citation>
    <scope>NUCLEOTIDE SEQUENCE</scope>
    <source>
        <strain evidence="2">R07B-5</strain>
    </source>
</reference>
<feature type="region of interest" description="Disordered" evidence="1">
    <location>
        <begin position="234"/>
        <end position="255"/>
    </location>
</feature>
<evidence type="ECO:0000256" key="1">
    <source>
        <dbReference type="SAM" id="MobiDB-lite"/>
    </source>
</evidence>
<evidence type="ECO:0000313" key="3">
    <source>
        <dbReference type="Proteomes" id="UP001209878"/>
    </source>
</evidence>
<feature type="compositionally biased region" description="Polar residues" evidence="1">
    <location>
        <begin position="237"/>
        <end position="246"/>
    </location>
</feature>
<comment type="caution">
    <text evidence="2">The sequence shown here is derived from an EMBL/GenBank/DDBJ whole genome shotgun (WGS) entry which is preliminary data.</text>
</comment>
<dbReference type="PANTHER" id="PTHR33480">
    <property type="entry name" value="SET DOMAIN-CONTAINING PROTEIN-RELATED"/>
    <property type="match status" value="1"/>
</dbReference>